<evidence type="ECO:0000256" key="4">
    <source>
        <dbReference type="PROSITE-ProRule" id="PRU00433"/>
    </source>
</evidence>
<evidence type="ECO:0000313" key="8">
    <source>
        <dbReference type="Proteomes" id="UP000500938"/>
    </source>
</evidence>
<dbReference type="SUPFAM" id="SSF46626">
    <property type="entry name" value="Cytochrome c"/>
    <property type="match status" value="1"/>
</dbReference>
<keyword evidence="8" id="KW-1185">Reference proteome</keyword>
<accession>A0A6M4IL40</accession>
<dbReference type="RefSeq" id="WP_171224203.1">
    <property type="nucleotide sequence ID" value="NZ_CP053085.1"/>
</dbReference>
<feature type="domain" description="Cytochrome c" evidence="6">
    <location>
        <begin position="97"/>
        <end position="183"/>
    </location>
</feature>
<keyword evidence="1 4" id="KW-0349">Heme</keyword>
<dbReference type="InterPro" id="IPR036909">
    <property type="entry name" value="Cyt_c-like_dom_sf"/>
</dbReference>
<feature type="compositionally biased region" description="Polar residues" evidence="5">
    <location>
        <begin position="200"/>
        <end position="214"/>
    </location>
</feature>
<organism evidence="7 8">
    <name type="scientific">Gemmatimonas groenlandica</name>
    <dbReference type="NCBI Taxonomy" id="2732249"/>
    <lineage>
        <taxon>Bacteria</taxon>
        <taxon>Pseudomonadati</taxon>
        <taxon>Gemmatimonadota</taxon>
        <taxon>Gemmatimonadia</taxon>
        <taxon>Gemmatimonadales</taxon>
        <taxon>Gemmatimonadaceae</taxon>
        <taxon>Gemmatimonas</taxon>
    </lineage>
</organism>
<evidence type="ECO:0000256" key="3">
    <source>
        <dbReference type="ARBA" id="ARBA00023004"/>
    </source>
</evidence>
<evidence type="ECO:0000259" key="6">
    <source>
        <dbReference type="PROSITE" id="PS51007"/>
    </source>
</evidence>
<dbReference type="PANTHER" id="PTHR40394:SF2">
    <property type="entry name" value="QUINOL:CYTOCHROME C OXIDOREDUCTASE MEMBRANE PROTEIN"/>
    <property type="match status" value="1"/>
</dbReference>
<protein>
    <submittedName>
        <fullName evidence="7">Cytochrome c</fullName>
    </submittedName>
</protein>
<name>A0A6M4IL40_9BACT</name>
<dbReference type="PANTHER" id="PTHR40394">
    <property type="entry name" value="LIPOPROTEIN-RELATED"/>
    <property type="match status" value="1"/>
</dbReference>
<dbReference type="InterPro" id="IPR009056">
    <property type="entry name" value="Cyt_c-like_dom"/>
</dbReference>
<evidence type="ECO:0000256" key="2">
    <source>
        <dbReference type="ARBA" id="ARBA00022723"/>
    </source>
</evidence>
<dbReference type="AlphaFoldDB" id="A0A6M4IL40"/>
<evidence type="ECO:0000256" key="5">
    <source>
        <dbReference type="SAM" id="MobiDB-lite"/>
    </source>
</evidence>
<dbReference type="Proteomes" id="UP000500938">
    <property type="component" value="Chromosome"/>
</dbReference>
<proteinExistence type="predicted"/>
<sequence>MTSVVARSSRLAVAVVLPFAFGACTWFTDFKNQPRIEPWEPLSQNDADSLVPPRGNPQFSVPVQGTAVAGYQISYAPLPPVIDSFSAIPNPHPVTEASLENGRKNYQINCSVCHGLAGNANGGLKKVNPAYGFAPSLLTESALGRTDGYIYGMLRNGRGLMGSYNRIEEPDRWDVINYVRALQGKTTIKADTTLVGYPGQNGTTVPGPSLTAPNVPSRYLHPTQQPTPGSSGINSATYKGNNDNDTMRKLHGAPHSEKAPAGETSKAGTPAASQEKH</sequence>
<dbReference type="KEGG" id="ggr:HKW67_04210"/>
<dbReference type="GO" id="GO:0046872">
    <property type="term" value="F:metal ion binding"/>
    <property type="evidence" value="ECO:0007669"/>
    <property type="project" value="UniProtKB-KW"/>
</dbReference>
<dbReference type="PROSITE" id="PS51007">
    <property type="entry name" value="CYTC"/>
    <property type="match status" value="1"/>
</dbReference>
<feature type="region of interest" description="Disordered" evidence="5">
    <location>
        <begin position="197"/>
        <end position="277"/>
    </location>
</feature>
<dbReference type="GO" id="GO:0009055">
    <property type="term" value="F:electron transfer activity"/>
    <property type="evidence" value="ECO:0007669"/>
    <property type="project" value="InterPro"/>
</dbReference>
<dbReference type="Gene3D" id="1.10.760.10">
    <property type="entry name" value="Cytochrome c-like domain"/>
    <property type="match status" value="1"/>
</dbReference>
<dbReference type="GO" id="GO:0020037">
    <property type="term" value="F:heme binding"/>
    <property type="evidence" value="ECO:0007669"/>
    <property type="project" value="InterPro"/>
</dbReference>
<evidence type="ECO:0000256" key="1">
    <source>
        <dbReference type="ARBA" id="ARBA00022617"/>
    </source>
</evidence>
<feature type="compositionally biased region" description="Polar residues" evidence="5">
    <location>
        <begin position="222"/>
        <end position="244"/>
    </location>
</feature>
<dbReference type="PROSITE" id="PS51257">
    <property type="entry name" value="PROKAR_LIPOPROTEIN"/>
    <property type="match status" value="1"/>
</dbReference>
<dbReference type="Pfam" id="PF13442">
    <property type="entry name" value="Cytochrome_CBB3"/>
    <property type="match status" value="1"/>
</dbReference>
<keyword evidence="3 4" id="KW-0408">Iron</keyword>
<gene>
    <name evidence="7" type="ORF">HKW67_04210</name>
</gene>
<dbReference type="EMBL" id="CP053085">
    <property type="protein sequence ID" value="QJR34775.1"/>
    <property type="molecule type" value="Genomic_DNA"/>
</dbReference>
<evidence type="ECO:0000313" key="7">
    <source>
        <dbReference type="EMBL" id="QJR34775.1"/>
    </source>
</evidence>
<keyword evidence="2 4" id="KW-0479">Metal-binding</keyword>
<reference evidence="7 8" key="1">
    <citation type="submission" date="2020-05" db="EMBL/GenBank/DDBJ databases">
        <title>Complete genome sequence of Gemmatimonas greenlandica TET16.</title>
        <authorList>
            <person name="Zeng Y."/>
        </authorList>
    </citation>
    <scope>NUCLEOTIDE SEQUENCE [LARGE SCALE GENOMIC DNA]</scope>
    <source>
        <strain evidence="7 8">TET16</strain>
    </source>
</reference>